<dbReference type="PANTHER" id="PTHR13754">
    <property type="entry name" value="METALLO-BETA-LACTAMASE SUPERFAMILY PROTEIN"/>
    <property type="match status" value="1"/>
</dbReference>
<dbReference type="KEGG" id="dcb:C3Y92_01575"/>
<dbReference type="CDD" id="cd07713">
    <property type="entry name" value="DHPS-like_MBL-fold"/>
    <property type="match status" value="1"/>
</dbReference>
<dbReference type="InterPro" id="IPR036866">
    <property type="entry name" value="RibonucZ/Hydroxyglut_hydro"/>
</dbReference>
<sequence length="279" mass="30254">MEVTVLVDNNTLIDCYLLAEPGLSLHLRDGDTQVLFDCGYSDVLRRNAATLGLDLADLDQVVLSHGHNDHTWGIVPLMACLAEHAANAGRTHRPRLTAHPQALTPRRLEHGEPIGSLLGYDALAQCFDLVLSREPVPITDRLLFLGEIPRLFPFENVAPIGQRLEPDGPVPDDLPDDTALAYHGDDGLVVITGCSHAGICNIVEHARRATGQRRVAAVVGGLHLRKPDPARFEATADYFRRIGLAAIYPGHCTSLAAKIALSRTLPVHEVGCGLRLTFS</sequence>
<dbReference type="Proteomes" id="UP000293296">
    <property type="component" value="Chromosome"/>
</dbReference>
<reference evidence="2 3" key="1">
    <citation type="submission" date="2018-02" db="EMBL/GenBank/DDBJ databases">
        <title>Genome sequence of Desulfovibrio carbinolicus DSM 3852.</title>
        <authorList>
            <person name="Wilbanks E."/>
            <person name="Skennerton C.T."/>
            <person name="Orphan V.J."/>
        </authorList>
    </citation>
    <scope>NUCLEOTIDE SEQUENCE [LARGE SCALE GENOMIC DNA]</scope>
    <source>
        <strain evidence="2 3">DSM 3852</strain>
    </source>
</reference>
<accession>A0A4P6HQ22</accession>
<evidence type="ECO:0000259" key="1">
    <source>
        <dbReference type="Pfam" id="PF00753"/>
    </source>
</evidence>
<dbReference type="InterPro" id="IPR001279">
    <property type="entry name" value="Metallo-B-lactamas"/>
</dbReference>
<keyword evidence="2" id="KW-0378">Hydrolase</keyword>
<organism evidence="2 3">
    <name type="scientific">Solidesulfovibrio carbinolicus</name>
    <dbReference type="NCBI Taxonomy" id="296842"/>
    <lineage>
        <taxon>Bacteria</taxon>
        <taxon>Pseudomonadati</taxon>
        <taxon>Thermodesulfobacteriota</taxon>
        <taxon>Desulfovibrionia</taxon>
        <taxon>Desulfovibrionales</taxon>
        <taxon>Desulfovibrionaceae</taxon>
        <taxon>Solidesulfovibrio</taxon>
    </lineage>
</organism>
<dbReference type="Pfam" id="PF00753">
    <property type="entry name" value="Lactamase_B"/>
    <property type="match status" value="1"/>
</dbReference>
<dbReference type="GO" id="GO:0016740">
    <property type="term" value="F:transferase activity"/>
    <property type="evidence" value="ECO:0007669"/>
    <property type="project" value="TreeGrafter"/>
</dbReference>
<dbReference type="AlphaFoldDB" id="A0A4P6HQ22"/>
<proteinExistence type="predicted"/>
<dbReference type="SUPFAM" id="SSF56281">
    <property type="entry name" value="Metallo-hydrolase/oxidoreductase"/>
    <property type="match status" value="1"/>
</dbReference>
<dbReference type="GO" id="GO:0016787">
    <property type="term" value="F:hydrolase activity"/>
    <property type="evidence" value="ECO:0007669"/>
    <property type="project" value="UniProtKB-KW"/>
</dbReference>
<dbReference type="EMBL" id="CP026538">
    <property type="protein sequence ID" value="QAZ69407.1"/>
    <property type="molecule type" value="Genomic_DNA"/>
</dbReference>
<dbReference type="PANTHER" id="PTHR13754:SF18">
    <property type="entry name" value="7,8-DIHYDROPTERIN-6-METHYL-4-(BETA-D-RIBOFURANOSYL)-AMINOBENZENE-5'-PHOSPHATE SYNTHASE"/>
    <property type="match status" value="1"/>
</dbReference>
<dbReference type="RefSeq" id="WP_129348856.1">
    <property type="nucleotide sequence ID" value="NZ_CP026538.1"/>
</dbReference>
<evidence type="ECO:0000313" key="2">
    <source>
        <dbReference type="EMBL" id="QAZ69407.1"/>
    </source>
</evidence>
<gene>
    <name evidence="2" type="ORF">C3Y92_01575</name>
</gene>
<dbReference type="InterPro" id="IPR041712">
    <property type="entry name" value="DHPS-like_MBL-fold"/>
</dbReference>
<dbReference type="OrthoDB" id="9803916at2"/>
<keyword evidence="3" id="KW-1185">Reference proteome</keyword>
<dbReference type="Gene3D" id="3.60.15.10">
    <property type="entry name" value="Ribonuclease Z/Hydroxyacylglutathione hydrolase-like"/>
    <property type="match status" value="1"/>
</dbReference>
<evidence type="ECO:0000313" key="3">
    <source>
        <dbReference type="Proteomes" id="UP000293296"/>
    </source>
</evidence>
<name>A0A4P6HQ22_9BACT</name>
<feature type="domain" description="Metallo-beta-lactamase" evidence="1">
    <location>
        <begin position="25"/>
        <end position="161"/>
    </location>
</feature>
<dbReference type="InterPro" id="IPR052926">
    <property type="entry name" value="Metallo-beta-lactamase_dom"/>
</dbReference>
<protein>
    <submittedName>
        <fullName evidence="2">MBL fold metallo-hydrolase</fullName>
    </submittedName>
</protein>